<protein>
    <recommendedName>
        <fullName evidence="4">GDP-mannose pyrophosphatase</fullName>
    </recommendedName>
    <alternativeName>
        <fullName evidence="6">GDP-mannose hydrolase</fullName>
    </alternativeName>
    <alternativeName>
        <fullName evidence="7">GDPMK</fullName>
    </alternativeName>
</protein>
<dbReference type="Proteomes" id="UP000501926">
    <property type="component" value="Chromosome"/>
</dbReference>
<dbReference type="Pfam" id="PF00293">
    <property type="entry name" value="NUDIX"/>
    <property type="match status" value="1"/>
</dbReference>
<dbReference type="SUPFAM" id="SSF55811">
    <property type="entry name" value="Nudix"/>
    <property type="match status" value="1"/>
</dbReference>
<gene>
    <name evidence="9" type="ORF">KsCSTR_47640</name>
</gene>
<proteinExistence type="inferred from homology"/>
<dbReference type="GO" id="GO:0016787">
    <property type="term" value="F:hydrolase activity"/>
    <property type="evidence" value="ECO:0007669"/>
    <property type="project" value="UniProtKB-KW"/>
</dbReference>
<evidence type="ECO:0000259" key="8">
    <source>
        <dbReference type="PROSITE" id="PS51462"/>
    </source>
</evidence>
<organism evidence="9 10">
    <name type="scientific">Kuenenia stuttgartiensis</name>
    <dbReference type="NCBI Taxonomy" id="174633"/>
    <lineage>
        <taxon>Bacteria</taxon>
        <taxon>Pseudomonadati</taxon>
        <taxon>Planctomycetota</taxon>
        <taxon>Candidatus Brocadiia</taxon>
        <taxon>Candidatus Brocadiales</taxon>
        <taxon>Candidatus Brocadiaceae</taxon>
        <taxon>Candidatus Kuenenia</taxon>
    </lineage>
</organism>
<sequence>MAKVNQVHKVFETNWFSLEAVLCDFFIEPYYRLSCNDSVSIIAKTSEEKIILIRQYRPPLETFTLELPSGYIDKEELPEDAIKRELKEETRFVCNSVDYLGTLKICPSRINNTLHVFFGKDASLIEETKQNEDKEVEVVLAAKEEISRMILKNEFVESSGIAVFFLAQLKGYL</sequence>
<comment type="cofactor">
    <cofactor evidence="2">
        <name>Mg(2+)</name>
        <dbReference type="ChEBI" id="CHEBI:18420"/>
    </cofactor>
</comment>
<dbReference type="CDD" id="cd03424">
    <property type="entry name" value="NUDIX_ADPRase_Nudt5_UGPPase_Nudt14"/>
    <property type="match status" value="1"/>
</dbReference>
<evidence type="ECO:0000256" key="1">
    <source>
        <dbReference type="ARBA" id="ARBA00000847"/>
    </source>
</evidence>
<dbReference type="AlphaFoldDB" id="A0A6G7GXF2"/>
<evidence type="ECO:0000256" key="7">
    <source>
        <dbReference type="ARBA" id="ARBA00032272"/>
    </source>
</evidence>
<reference evidence="9 10" key="1">
    <citation type="submission" date="2020-02" db="EMBL/GenBank/DDBJ databases">
        <title>Newly sequenced genome of strain CSTR1 showed variability in Candidatus Kuenenia stuttgartiensis genomes.</title>
        <authorList>
            <person name="Ding C."/>
            <person name="Adrian L."/>
        </authorList>
    </citation>
    <scope>NUCLEOTIDE SEQUENCE [LARGE SCALE GENOMIC DNA]</scope>
    <source>
        <strain evidence="9 10">CSTR1</strain>
    </source>
</reference>
<evidence type="ECO:0000313" key="10">
    <source>
        <dbReference type="Proteomes" id="UP000501926"/>
    </source>
</evidence>
<evidence type="ECO:0000313" key="9">
    <source>
        <dbReference type="EMBL" id="QII14141.1"/>
    </source>
</evidence>
<evidence type="ECO:0000256" key="5">
    <source>
        <dbReference type="ARBA" id="ARBA00022801"/>
    </source>
</evidence>
<dbReference type="GO" id="GO:0006753">
    <property type="term" value="P:nucleoside phosphate metabolic process"/>
    <property type="evidence" value="ECO:0007669"/>
    <property type="project" value="TreeGrafter"/>
</dbReference>
<evidence type="ECO:0000256" key="6">
    <source>
        <dbReference type="ARBA" id="ARBA00032162"/>
    </source>
</evidence>
<dbReference type="PANTHER" id="PTHR11839:SF18">
    <property type="entry name" value="NUDIX HYDROLASE DOMAIN-CONTAINING PROTEIN"/>
    <property type="match status" value="1"/>
</dbReference>
<dbReference type="Gene3D" id="3.90.79.10">
    <property type="entry name" value="Nucleoside Triphosphate Pyrophosphohydrolase"/>
    <property type="match status" value="1"/>
</dbReference>
<evidence type="ECO:0000256" key="4">
    <source>
        <dbReference type="ARBA" id="ARBA00016377"/>
    </source>
</evidence>
<evidence type="ECO:0000256" key="2">
    <source>
        <dbReference type="ARBA" id="ARBA00001946"/>
    </source>
</evidence>
<comment type="similarity">
    <text evidence="3">Belongs to the Nudix hydrolase family. NudK subfamily.</text>
</comment>
<feature type="domain" description="Nudix hydrolase" evidence="8">
    <location>
        <begin position="34"/>
        <end position="169"/>
    </location>
</feature>
<evidence type="ECO:0000256" key="3">
    <source>
        <dbReference type="ARBA" id="ARBA00007275"/>
    </source>
</evidence>
<accession>A0A6G7GXF2</accession>
<dbReference type="GO" id="GO:0019693">
    <property type="term" value="P:ribose phosphate metabolic process"/>
    <property type="evidence" value="ECO:0007669"/>
    <property type="project" value="TreeGrafter"/>
</dbReference>
<comment type="catalytic activity">
    <reaction evidence="1">
        <text>GDP-alpha-D-mannose + H2O = alpha-D-mannose 1-phosphate + GMP + 2 H(+)</text>
        <dbReference type="Rhea" id="RHEA:27978"/>
        <dbReference type="ChEBI" id="CHEBI:15377"/>
        <dbReference type="ChEBI" id="CHEBI:15378"/>
        <dbReference type="ChEBI" id="CHEBI:57527"/>
        <dbReference type="ChEBI" id="CHEBI:58115"/>
        <dbReference type="ChEBI" id="CHEBI:58409"/>
    </reaction>
</comment>
<dbReference type="PROSITE" id="PS51462">
    <property type="entry name" value="NUDIX"/>
    <property type="match status" value="1"/>
</dbReference>
<dbReference type="InterPro" id="IPR015797">
    <property type="entry name" value="NUDIX_hydrolase-like_dom_sf"/>
</dbReference>
<dbReference type="InterPro" id="IPR000086">
    <property type="entry name" value="NUDIX_hydrolase_dom"/>
</dbReference>
<keyword evidence="5" id="KW-0378">Hydrolase</keyword>
<dbReference type="EMBL" id="CP049055">
    <property type="protein sequence ID" value="QII14141.1"/>
    <property type="molecule type" value="Genomic_DNA"/>
</dbReference>
<dbReference type="PANTHER" id="PTHR11839">
    <property type="entry name" value="UDP/ADP-SUGAR PYROPHOSPHATASE"/>
    <property type="match status" value="1"/>
</dbReference>
<name>A0A6G7GXF2_KUEST</name>